<dbReference type="EMBL" id="JAUSVV010000013">
    <property type="protein sequence ID" value="MDQ0444556.1"/>
    <property type="molecule type" value="Genomic_DNA"/>
</dbReference>
<keyword evidence="1" id="KW-0449">Lipoprotein</keyword>
<dbReference type="RefSeq" id="WP_238252900.1">
    <property type="nucleotide sequence ID" value="NZ_BPQX01000063.1"/>
</dbReference>
<protein>
    <submittedName>
        <fullName evidence="1">Outer membrane lipoprotein</fullName>
    </submittedName>
</protein>
<gene>
    <name evidence="1" type="ORF">QO016_004069</name>
</gene>
<keyword evidence="2" id="KW-1185">Reference proteome</keyword>
<name>A0ABU0HQF2_9HYPH</name>
<evidence type="ECO:0000313" key="2">
    <source>
        <dbReference type="Proteomes" id="UP001236369"/>
    </source>
</evidence>
<sequence length="66" mass="6812">MIWILGFLAGCAFFALPALGFGRLLAWGASHSHAAAGGQGGSRRPEGPDEGFQGLAAFLAGFARFM</sequence>
<proteinExistence type="predicted"/>
<evidence type="ECO:0000313" key="1">
    <source>
        <dbReference type="EMBL" id="MDQ0444556.1"/>
    </source>
</evidence>
<comment type="caution">
    <text evidence="1">The sequence shown here is derived from an EMBL/GenBank/DDBJ whole genome shotgun (WGS) entry which is preliminary data.</text>
</comment>
<reference evidence="1 2" key="1">
    <citation type="submission" date="2023-07" db="EMBL/GenBank/DDBJ databases">
        <title>Genomic Encyclopedia of Type Strains, Phase IV (KMG-IV): sequencing the most valuable type-strain genomes for metagenomic binning, comparative biology and taxonomic classification.</title>
        <authorList>
            <person name="Goeker M."/>
        </authorList>
    </citation>
    <scope>NUCLEOTIDE SEQUENCE [LARGE SCALE GENOMIC DNA]</scope>
    <source>
        <strain evidence="1 2">DSM 19562</strain>
    </source>
</reference>
<accession>A0ABU0HQF2</accession>
<dbReference type="Proteomes" id="UP001236369">
    <property type="component" value="Unassembled WGS sequence"/>
</dbReference>
<organism evidence="1 2">
    <name type="scientific">Methylobacterium persicinum</name>
    <dbReference type="NCBI Taxonomy" id="374426"/>
    <lineage>
        <taxon>Bacteria</taxon>
        <taxon>Pseudomonadati</taxon>
        <taxon>Pseudomonadota</taxon>
        <taxon>Alphaproteobacteria</taxon>
        <taxon>Hyphomicrobiales</taxon>
        <taxon>Methylobacteriaceae</taxon>
        <taxon>Methylobacterium</taxon>
    </lineage>
</organism>